<evidence type="ECO:0000313" key="2">
    <source>
        <dbReference type="EMBL" id="GGB64961.1"/>
    </source>
</evidence>
<feature type="transmembrane region" description="Helical" evidence="1">
    <location>
        <begin position="33"/>
        <end position="51"/>
    </location>
</feature>
<sequence>MVKFTAMKTIYIILMFIAAFVALYEQSKAESNVIVMIIAMVIFVIGLMRLMNKVPSKSERKNEDDEI</sequence>
<feature type="transmembrane region" description="Helical" evidence="1">
    <location>
        <begin position="9"/>
        <end position="27"/>
    </location>
</feature>
<dbReference type="EMBL" id="BMJE01000001">
    <property type="protein sequence ID" value="GGB64961.1"/>
    <property type="molecule type" value="Genomic_DNA"/>
</dbReference>
<organism evidence="2 3">
    <name type="scientific">Flavobacterium suaedae</name>
    <dbReference type="NCBI Taxonomy" id="1767027"/>
    <lineage>
        <taxon>Bacteria</taxon>
        <taxon>Pseudomonadati</taxon>
        <taxon>Bacteroidota</taxon>
        <taxon>Flavobacteriia</taxon>
        <taxon>Flavobacteriales</taxon>
        <taxon>Flavobacteriaceae</taxon>
        <taxon>Flavobacterium</taxon>
    </lineage>
</organism>
<dbReference type="Proteomes" id="UP000615760">
    <property type="component" value="Unassembled WGS sequence"/>
</dbReference>
<protein>
    <submittedName>
        <fullName evidence="2">Uncharacterized protein</fullName>
    </submittedName>
</protein>
<keyword evidence="3" id="KW-1185">Reference proteome</keyword>
<comment type="caution">
    <text evidence="2">The sequence shown here is derived from an EMBL/GenBank/DDBJ whole genome shotgun (WGS) entry which is preliminary data.</text>
</comment>
<gene>
    <name evidence="2" type="ORF">GCM10007424_01080</name>
</gene>
<evidence type="ECO:0000313" key="3">
    <source>
        <dbReference type="Proteomes" id="UP000615760"/>
    </source>
</evidence>
<keyword evidence="1" id="KW-0472">Membrane</keyword>
<evidence type="ECO:0000256" key="1">
    <source>
        <dbReference type="SAM" id="Phobius"/>
    </source>
</evidence>
<proteinExistence type="predicted"/>
<name>A0ABQ1JF70_9FLAO</name>
<keyword evidence="1" id="KW-0812">Transmembrane</keyword>
<keyword evidence="1" id="KW-1133">Transmembrane helix</keyword>
<accession>A0ABQ1JF70</accession>
<reference evidence="3" key="1">
    <citation type="journal article" date="2019" name="Int. J. Syst. Evol. Microbiol.">
        <title>The Global Catalogue of Microorganisms (GCM) 10K type strain sequencing project: providing services to taxonomists for standard genome sequencing and annotation.</title>
        <authorList>
            <consortium name="The Broad Institute Genomics Platform"/>
            <consortium name="The Broad Institute Genome Sequencing Center for Infectious Disease"/>
            <person name="Wu L."/>
            <person name="Ma J."/>
        </authorList>
    </citation>
    <scope>NUCLEOTIDE SEQUENCE [LARGE SCALE GENOMIC DNA]</scope>
    <source>
        <strain evidence="3">CGMCC 1.15461</strain>
    </source>
</reference>